<comment type="caution">
    <text evidence="2">The sequence shown here is derived from an EMBL/GenBank/DDBJ whole genome shotgun (WGS) entry which is preliminary data.</text>
</comment>
<evidence type="ECO:0000313" key="2">
    <source>
        <dbReference type="EMBL" id="RQD86697.1"/>
    </source>
</evidence>
<dbReference type="Pfam" id="PF08447">
    <property type="entry name" value="PAS_3"/>
    <property type="match status" value="1"/>
</dbReference>
<dbReference type="EMBL" id="QURW01000015">
    <property type="protein sequence ID" value="RQD86697.1"/>
    <property type="molecule type" value="Genomic_DNA"/>
</dbReference>
<dbReference type="SUPFAM" id="SSF55785">
    <property type="entry name" value="PYP-like sensor domain (PAS domain)"/>
    <property type="match status" value="1"/>
</dbReference>
<protein>
    <submittedName>
        <fullName evidence="2">PAS domain S-box protein</fullName>
    </submittedName>
</protein>
<feature type="domain" description="PAS" evidence="1">
    <location>
        <begin position="18"/>
        <end position="44"/>
    </location>
</feature>
<dbReference type="RefSeq" id="WP_124134005.1">
    <property type="nucleotide sequence ID" value="NZ_JAPPUZ010000002.1"/>
</dbReference>
<dbReference type="InterPro" id="IPR035965">
    <property type="entry name" value="PAS-like_dom_sf"/>
</dbReference>
<reference evidence="2 3" key="1">
    <citation type="submission" date="2018-08" db="EMBL/GenBank/DDBJ databases">
        <title>Survival mechanisms of Campylobacter hepaticus identified by genomic analysis and comparative transcriptomic analysis of in vivo and in vitro derived bacteria.</title>
        <authorList>
            <person name="Van T.T.H."/>
            <person name="Moore R.J."/>
        </authorList>
    </citation>
    <scope>NUCLEOTIDE SEQUENCE [LARGE SCALE GENOMIC DNA]</scope>
    <source>
        <strain evidence="2 3">54L</strain>
    </source>
</reference>
<evidence type="ECO:0000259" key="1">
    <source>
        <dbReference type="PROSITE" id="PS50112"/>
    </source>
</evidence>
<dbReference type="NCBIfam" id="TIGR00229">
    <property type="entry name" value="sensory_box"/>
    <property type="match status" value="1"/>
</dbReference>
<dbReference type="InterPro" id="IPR013655">
    <property type="entry name" value="PAS_fold_3"/>
</dbReference>
<evidence type="ECO:0000313" key="3">
    <source>
        <dbReference type="Proteomes" id="UP000286095"/>
    </source>
</evidence>
<accession>A0A424YZR2</accession>
<dbReference type="AlphaFoldDB" id="A0A424YZR2"/>
<dbReference type="Gene3D" id="3.30.450.20">
    <property type="entry name" value="PAS domain"/>
    <property type="match status" value="1"/>
</dbReference>
<gene>
    <name evidence="2" type="ORF">DZD40_06005</name>
</gene>
<name>A0A424YZR2_9BACT</name>
<dbReference type="PROSITE" id="PS50112">
    <property type="entry name" value="PAS"/>
    <property type="match status" value="1"/>
</dbReference>
<sequence length="165" mass="19651">MSQEIFLQEDSLITSKTDLKGRIIYANDDFLKYAGYSMKEVLNKLHNIVRHEEMPKTVFKYLWDHVKEGREIFAYVKNKTKNNNFYWVFANVTPSVDINNKIIGYYSVRRMPNKSAITIIERLYRELLKIEKQEGLNKGVEMLEKFCKDKGKTYNEFIFSLQEIK</sequence>
<dbReference type="CDD" id="cd00130">
    <property type="entry name" value="PAS"/>
    <property type="match status" value="1"/>
</dbReference>
<dbReference type="Proteomes" id="UP000286095">
    <property type="component" value="Unassembled WGS sequence"/>
</dbReference>
<organism evidence="2 3">
    <name type="scientific">Campylobacter hepaticus</name>
    <dbReference type="NCBI Taxonomy" id="1813019"/>
    <lineage>
        <taxon>Bacteria</taxon>
        <taxon>Pseudomonadati</taxon>
        <taxon>Campylobacterota</taxon>
        <taxon>Epsilonproteobacteria</taxon>
        <taxon>Campylobacterales</taxon>
        <taxon>Campylobacteraceae</taxon>
        <taxon>Campylobacter</taxon>
    </lineage>
</organism>
<proteinExistence type="predicted"/>
<dbReference type="InterPro" id="IPR000014">
    <property type="entry name" value="PAS"/>
</dbReference>